<proteinExistence type="inferred from homology"/>
<evidence type="ECO:0000256" key="1">
    <source>
        <dbReference type="ARBA" id="ARBA00009919"/>
    </source>
</evidence>
<dbReference type="KEGG" id="sfu:Sfum_1820"/>
<accession>A0LJA3</accession>
<dbReference type="RefSeq" id="WP_011698675.1">
    <property type="nucleotide sequence ID" value="NC_008554.1"/>
</dbReference>
<reference evidence="14 15" key="1">
    <citation type="submission" date="2006-10" db="EMBL/GenBank/DDBJ databases">
        <title>Complete sequence of Syntrophobacter fumaroxidans MPOB.</title>
        <authorList>
            <consortium name="US DOE Joint Genome Institute"/>
            <person name="Copeland A."/>
            <person name="Lucas S."/>
            <person name="Lapidus A."/>
            <person name="Barry K."/>
            <person name="Detter J.C."/>
            <person name="Glavina del Rio T."/>
            <person name="Hammon N."/>
            <person name="Israni S."/>
            <person name="Pitluck S."/>
            <person name="Goltsman E.G."/>
            <person name="Martinez M."/>
            <person name="Schmutz J."/>
            <person name="Larimer F."/>
            <person name="Land M."/>
            <person name="Hauser L."/>
            <person name="Kyrpides N."/>
            <person name="Kim E."/>
            <person name="Boone D.R."/>
            <person name="Brockman F."/>
            <person name="Culley D."/>
            <person name="Ferry J."/>
            <person name="Gunsalus R."/>
            <person name="McInerney M.J."/>
            <person name="Morrison M."/>
            <person name="Plugge C."/>
            <person name="Rohlin L."/>
            <person name="Scholten J."/>
            <person name="Sieber J."/>
            <person name="Stams A.J.M."/>
            <person name="Worm P."/>
            <person name="Henstra A.M."/>
            <person name="Richardson P."/>
        </authorList>
    </citation>
    <scope>NUCLEOTIDE SEQUENCE [LARGE SCALE GENOMIC DNA]</scope>
    <source>
        <strain evidence="15">DSM 10017 / MPOB</strain>
    </source>
</reference>
<evidence type="ECO:0000313" key="14">
    <source>
        <dbReference type="EMBL" id="ABK17505.1"/>
    </source>
</evidence>
<dbReference type="OrthoDB" id="9804286at2"/>
<dbReference type="Pfam" id="PF00899">
    <property type="entry name" value="ThiF"/>
    <property type="match status" value="1"/>
</dbReference>
<evidence type="ECO:0000256" key="2">
    <source>
        <dbReference type="ARBA" id="ARBA00022679"/>
    </source>
</evidence>
<dbReference type="GO" id="GO:0005829">
    <property type="term" value="C:cytosol"/>
    <property type="evidence" value="ECO:0007669"/>
    <property type="project" value="TreeGrafter"/>
</dbReference>
<dbReference type="HOGENOM" id="CLU_013325_10_0_7"/>
<evidence type="ECO:0000256" key="12">
    <source>
        <dbReference type="ARBA" id="ARBA00078531"/>
    </source>
</evidence>
<dbReference type="GO" id="GO:0005524">
    <property type="term" value="F:ATP binding"/>
    <property type="evidence" value="ECO:0007669"/>
    <property type="project" value="UniProtKB-KW"/>
</dbReference>
<comment type="similarity">
    <text evidence="1">Belongs to the HesA/MoeB/ThiF family.</text>
</comment>
<feature type="domain" description="THIF-type NAD/FAD binding fold" evidence="13">
    <location>
        <begin position="16"/>
        <end position="247"/>
    </location>
</feature>
<dbReference type="PANTHER" id="PTHR10953">
    <property type="entry name" value="UBIQUITIN-ACTIVATING ENZYME E1"/>
    <property type="match status" value="1"/>
</dbReference>
<dbReference type="Proteomes" id="UP000001784">
    <property type="component" value="Chromosome"/>
</dbReference>
<evidence type="ECO:0000259" key="13">
    <source>
        <dbReference type="Pfam" id="PF00899"/>
    </source>
</evidence>
<evidence type="ECO:0000313" key="15">
    <source>
        <dbReference type="Proteomes" id="UP000001784"/>
    </source>
</evidence>
<dbReference type="AlphaFoldDB" id="A0LJA3"/>
<evidence type="ECO:0000256" key="7">
    <source>
        <dbReference type="ARBA" id="ARBA00063809"/>
    </source>
</evidence>
<protein>
    <recommendedName>
        <fullName evidence="9">Molybdopterin-synthase adenylyltransferase</fullName>
        <ecNumber evidence="8">2.7.7.80</ecNumber>
    </recommendedName>
    <alternativeName>
        <fullName evidence="12">MoaD protein adenylase</fullName>
    </alternativeName>
    <alternativeName>
        <fullName evidence="10">Molybdopterin-converting factor subunit 1 adenylase</fullName>
    </alternativeName>
    <alternativeName>
        <fullName evidence="11">Sulfur carrier protein MoaD adenylyltransferase</fullName>
    </alternativeName>
</protein>
<keyword evidence="4" id="KW-0067">ATP-binding</keyword>
<keyword evidence="2" id="KW-0808">Transferase</keyword>
<evidence type="ECO:0000256" key="4">
    <source>
        <dbReference type="ARBA" id="ARBA00022840"/>
    </source>
</evidence>
<evidence type="ECO:0000256" key="3">
    <source>
        <dbReference type="ARBA" id="ARBA00022741"/>
    </source>
</evidence>
<dbReference type="FunCoup" id="A0LJA3">
    <property type="interactions" value="583"/>
</dbReference>
<dbReference type="GO" id="GO:0008641">
    <property type="term" value="F:ubiquitin-like modifier activating enzyme activity"/>
    <property type="evidence" value="ECO:0007669"/>
    <property type="project" value="InterPro"/>
</dbReference>
<dbReference type="GO" id="GO:0008146">
    <property type="term" value="F:sulfotransferase activity"/>
    <property type="evidence" value="ECO:0007669"/>
    <property type="project" value="TreeGrafter"/>
</dbReference>
<evidence type="ECO:0000256" key="5">
    <source>
        <dbReference type="ARBA" id="ARBA00052218"/>
    </source>
</evidence>
<dbReference type="CDD" id="cd00757">
    <property type="entry name" value="ThiF_MoeB_HesA_family"/>
    <property type="match status" value="1"/>
</dbReference>
<dbReference type="EMBL" id="CP000478">
    <property type="protein sequence ID" value="ABK17505.1"/>
    <property type="molecule type" value="Genomic_DNA"/>
</dbReference>
<evidence type="ECO:0000256" key="9">
    <source>
        <dbReference type="ARBA" id="ARBA00073635"/>
    </source>
</evidence>
<dbReference type="InParanoid" id="A0LJA3"/>
<sequence>MAQPVARLDNIQKETYSRNILVSEIGEAGQLRLAESRVLLVGLGGLGSSALCYLAAAGVGEIGIADGDRVDRTNLQRQILHGPADIGRPKTESARESVLKLRTDLRLNLHPFRLTPENAARTIAPYDFVIDATDNFDAKFLINDVCVGQGKAFCHAAAVGLHGQAMTIVPGKGPCYRCVFQEKPPAETVESADRVGVLGCVPGALGIIQAAEAIKYLVGCGDLLVGRLLTWDLRTMAFREIGLPLSKRCKACDSNRHSRPER</sequence>
<comment type="catalytic activity">
    <reaction evidence="5">
        <text>[molybdopterin-synthase sulfur-carrier protein]-C-terminal Gly-Gly + ATP + H(+) = [molybdopterin-synthase sulfur-carrier protein]-C-terminal Gly-Gly-AMP + diphosphate</text>
        <dbReference type="Rhea" id="RHEA:43616"/>
        <dbReference type="Rhea" id="RHEA-COMP:12159"/>
        <dbReference type="Rhea" id="RHEA-COMP:12202"/>
        <dbReference type="ChEBI" id="CHEBI:15378"/>
        <dbReference type="ChEBI" id="CHEBI:30616"/>
        <dbReference type="ChEBI" id="CHEBI:33019"/>
        <dbReference type="ChEBI" id="CHEBI:90618"/>
        <dbReference type="ChEBI" id="CHEBI:90778"/>
        <dbReference type="EC" id="2.7.7.80"/>
    </reaction>
</comment>
<evidence type="ECO:0000256" key="11">
    <source>
        <dbReference type="ARBA" id="ARBA00075328"/>
    </source>
</evidence>
<dbReference type="eggNOG" id="COG0476">
    <property type="taxonomic scope" value="Bacteria"/>
</dbReference>
<dbReference type="InterPro" id="IPR000594">
    <property type="entry name" value="ThiF_NAD_FAD-bd"/>
</dbReference>
<evidence type="ECO:0000256" key="10">
    <source>
        <dbReference type="ARBA" id="ARBA00075110"/>
    </source>
</evidence>
<dbReference type="FunFam" id="3.40.50.720:FF:000033">
    <property type="entry name" value="Adenylyltransferase and sulfurtransferase MOCS3"/>
    <property type="match status" value="1"/>
</dbReference>
<dbReference type="EC" id="2.7.7.80" evidence="8"/>
<dbReference type="Gene3D" id="3.40.50.720">
    <property type="entry name" value="NAD(P)-binding Rossmann-like Domain"/>
    <property type="match status" value="1"/>
</dbReference>
<evidence type="ECO:0000256" key="8">
    <source>
        <dbReference type="ARBA" id="ARBA00066884"/>
    </source>
</evidence>
<gene>
    <name evidence="14" type="ordered locus">Sfum_1820</name>
</gene>
<dbReference type="InterPro" id="IPR035985">
    <property type="entry name" value="Ubiquitin-activating_enz"/>
</dbReference>
<name>A0LJA3_SYNFM</name>
<keyword evidence="3" id="KW-0547">Nucleotide-binding</keyword>
<dbReference type="InterPro" id="IPR045886">
    <property type="entry name" value="ThiF/MoeB/HesA"/>
</dbReference>
<organism evidence="14 15">
    <name type="scientific">Syntrophobacter fumaroxidans (strain DSM 10017 / MPOB)</name>
    <dbReference type="NCBI Taxonomy" id="335543"/>
    <lineage>
        <taxon>Bacteria</taxon>
        <taxon>Pseudomonadati</taxon>
        <taxon>Thermodesulfobacteriota</taxon>
        <taxon>Syntrophobacteria</taxon>
        <taxon>Syntrophobacterales</taxon>
        <taxon>Syntrophobacteraceae</taxon>
        <taxon>Syntrophobacter</taxon>
    </lineage>
</organism>
<dbReference type="STRING" id="335543.Sfum_1820"/>
<comment type="subunit">
    <text evidence="7">Homodimer. Forms a stable heterotetrameric complex of 2 MoeB and 2 MoaD during adenylation of MoaD.</text>
</comment>
<comment type="function">
    <text evidence="6">Catalyzes the adenylation by ATP of the carboxyl group of the C-terminal glycine of sulfur carrier protein MoaD.</text>
</comment>
<evidence type="ECO:0000256" key="6">
    <source>
        <dbReference type="ARBA" id="ARBA00055169"/>
    </source>
</evidence>
<dbReference type="SUPFAM" id="SSF69572">
    <property type="entry name" value="Activating enzymes of the ubiquitin-like proteins"/>
    <property type="match status" value="1"/>
</dbReference>
<dbReference type="GO" id="GO:0061605">
    <property type="term" value="F:molybdopterin-synthase adenylyltransferase activity"/>
    <property type="evidence" value="ECO:0007669"/>
    <property type="project" value="UniProtKB-EC"/>
</dbReference>
<dbReference type="GO" id="GO:0004792">
    <property type="term" value="F:thiosulfate-cyanide sulfurtransferase activity"/>
    <property type="evidence" value="ECO:0007669"/>
    <property type="project" value="TreeGrafter"/>
</dbReference>
<keyword evidence="15" id="KW-1185">Reference proteome</keyword>
<dbReference type="PANTHER" id="PTHR10953:SF102">
    <property type="entry name" value="ADENYLYLTRANSFERASE AND SULFURTRANSFERASE MOCS3"/>
    <property type="match status" value="1"/>
</dbReference>